<evidence type="ECO:0000313" key="3">
    <source>
        <dbReference type="Proteomes" id="UP001254257"/>
    </source>
</evidence>
<comment type="caution">
    <text evidence="2">The sequence shown here is derived from an EMBL/GenBank/DDBJ whole genome shotgun (WGS) entry which is preliminary data.</text>
</comment>
<dbReference type="Pfam" id="PF22324">
    <property type="entry name" value="HTH_91"/>
    <property type="match status" value="1"/>
</dbReference>
<evidence type="ECO:0000259" key="1">
    <source>
        <dbReference type="Pfam" id="PF22324"/>
    </source>
</evidence>
<evidence type="ECO:0000313" key="2">
    <source>
        <dbReference type="EMBL" id="MDU0343151.1"/>
    </source>
</evidence>
<reference evidence="2 3" key="1">
    <citation type="submission" date="2023-09" db="EMBL/GenBank/DDBJ databases">
        <title>Whole genome shotgun sequencing (WGS) of Bosea sp. ZW T0_25, isolated from stored onions (Allium cepa).</title>
        <authorList>
            <person name="Stoll D.A."/>
            <person name="Huch M."/>
        </authorList>
    </citation>
    <scope>NUCLEOTIDE SEQUENCE [LARGE SCALE GENOMIC DNA]</scope>
    <source>
        <strain evidence="2 3">ZW T0_25</strain>
    </source>
</reference>
<sequence>MSATYDPVTFISVLVGEDRRQATFKGRFAWMLHELVKAGREGLTTLENPAPRISHYVYILRKAGLTISMQEERHAGAFKGHHGRYRLETPVTVQEVRRFSQKKMPEIKKRA</sequence>
<dbReference type="RefSeq" id="WP_316020890.1">
    <property type="nucleotide sequence ID" value="NZ_JAWDID010000060.1"/>
</dbReference>
<gene>
    <name evidence="2" type="ORF">RKE40_24930</name>
</gene>
<keyword evidence="3" id="KW-1185">Reference proteome</keyword>
<dbReference type="EMBL" id="JAWDID010000060">
    <property type="protein sequence ID" value="MDU0343151.1"/>
    <property type="molecule type" value="Genomic_DNA"/>
</dbReference>
<accession>A0ABU3SEQ8</accession>
<feature type="domain" description="Winged helix" evidence="1">
    <location>
        <begin position="22"/>
        <end position="96"/>
    </location>
</feature>
<proteinExistence type="predicted"/>
<name>A0ABU3SEQ8_9HYPH</name>
<dbReference type="InterPro" id="IPR054382">
    <property type="entry name" value="wHTH_alphaproteobact"/>
</dbReference>
<dbReference type="Proteomes" id="UP001254257">
    <property type="component" value="Unassembled WGS sequence"/>
</dbReference>
<protein>
    <recommendedName>
        <fullName evidence="1">Winged helix domain-containing protein</fullName>
    </recommendedName>
</protein>
<organism evidence="2 3">
    <name type="scientific">Bosea rubneri</name>
    <dbReference type="NCBI Taxonomy" id="3075434"/>
    <lineage>
        <taxon>Bacteria</taxon>
        <taxon>Pseudomonadati</taxon>
        <taxon>Pseudomonadota</taxon>
        <taxon>Alphaproteobacteria</taxon>
        <taxon>Hyphomicrobiales</taxon>
        <taxon>Boseaceae</taxon>
        <taxon>Bosea</taxon>
    </lineage>
</organism>